<gene>
    <name evidence="1" type="ORF">EVAR_101520_1</name>
</gene>
<dbReference type="EMBL" id="BGZK01005936">
    <property type="protein sequence ID" value="GBP16061.1"/>
    <property type="molecule type" value="Genomic_DNA"/>
</dbReference>
<proteinExistence type="predicted"/>
<dbReference type="AlphaFoldDB" id="A0A4C1TPZ5"/>
<comment type="caution">
    <text evidence="1">The sequence shown here is derived from an EMBL/GenBank/DDBJ whole genome shotgun (WGS) entry which is preliminary data.</text>
</comment>
<sequence length="87" mass="10377">MHDKVAYTTMDFWVHHHGRYRGKGSPDAIMVKSCWRTKNIFEDPDFEEITNQMEIYDEEEDEFDSSDEDDNYESGEKITTFVQKINC</sequence>
<reference evidence="1 2" key="1">
    <citation type="journal article" date="2019" name="Commun. Biol.">
        <title>The bagworm genome reveals a unique fibroin gene that provides high tensile strength.</title>
        <authorList>
            <person name="Kono N."/>
            <person name="Nakamura H."/>
            <person name="Ohtoshi R."/>
            <person name="Tomita M."/>
            <person name="Numata K."/>
            <person name="Arakawa K."/>
        </authorList>
    </citation>
    <scope>NUCLEOTIDE SEQUENCE [LARGE SCALE GENOMIC DNA]</scope>
</reference>
<organism evidence="1 2">
    <name type="scientific">Eumeta variegata</name>
    <name type="common">Bagworm moth</name>
    <name type="synonym">Eumeta japonica</name>
    <dbReference type="NCBI Taxonomy" id="151549"/>
    <lineage>
        <taxon>Eukaryota</taxon>
        <taxon>Metazoa</taxon>
        <taxon>Ecdysozoa</taxon>
        <taxon>Arthropoda</taxon>
        <taxon>Hexapoda</taxon>
        <taxon>Insecta</taxon>
        <taxon>Pterygota</taxon>
        <taxon>Neoptera</taxon>
        <taxon>Endopterygota</taxon>
        <taxon>Lepidoptera</taxon>
        <taxon>Glossata</taxon>
        <taxon>Ditrysia</taxon>
        <taxon>Tineoidea</taxon>
        <taxon>Psychidae</taxon>
        <taxon>Oiketicinae</taxon>
        <taxon>Eumeta</taxon>
    </lineage>
</organism>
<accession>A0A4C1TPZ5</accession>
<name>A0A4C1TPZ5_EUMVA</name>
<protein>
    <submittedName>
        <fullName evidence="1">Uncharacterized protein</fullName>
    </submittedName>
</protein>
<dbReference type="Proteomes" id="UP000299102">
    <property type="component" value="Unassembled WGS sequence"/>
</dbReference>
<evidence type="ECO:0000313" key="2">
    <source>
        <dbReference type="Proteomes" id="UP000299102"/>
    </source>
</evidence>
<keyword evidence="2" id="KW-1185">Reference proteome</keyword>
<evidence type="ECO:0000313" key="1">
    <source>
        <dbReference type="EMBL" id="GBP16061.1"/>
    </source>
</evidence>